<comment type="caution">
    <text evidence="2">The sequence shown here is derived from an EMBL/GenBank/DDBJ whole genome shotgun (WGS) entry which is preliminary data.</text>
</comment>
<sequence length="269" mass="28217">MGNEIVDWWLHSDTCLAYDERLFIYGGETCLLDFVPKTLVLLPGLAAPSWGSVVVGVMSEGEVLRDSGISSDSPTVSSGDSLLLGTDSSECDSTCAVSIGDTVEDLVGDLGALLMGESLGDGDEEKVSDLEAVTSTSEGALLSSLTVSRRGEVVAGRGSVVESGSRSLSLSSSSSSHNSVDVLLPLSPSPSSSSGNKQNKNLICNMVQLKPNYSPISTATSNTPRGLEFSRSLTPDGRDARRSLLGVSFQCRVSIFFGPSEIGGHFRVW</sequence>
<evidence type="ECO:0000313" key="3">
    <source>
        <dbReference type="Proteomes" id="UP000324222"/>
    </source>
</evidence>
<evidence type="ECO:0000313" key="2">
    <source>
        <dbReference type="EMBL" id="MPC15519.1"/>
    </source>
</evidence>
<protein>
    <submittedName>
        <fullName evidence="2">Uncharacterized protein</fullName>
    </submittedName>
</protein>
<dbReference type="AlphaFoldDB" id="A0A5B7D1F8"/>
<accession>A0A5B7D1F8</accession>
<dbReference type="Proteomes" id="UP000324222">
    <property type="component" value="Unassembled WGS sequence"/>
</dbReference>
<feature type="compositionally biased region" description="Low complexity" evidence="1">
    <location>
        <begin position="164"/>
        <end position="194"/>
    </location>
</feature>
<dbReference type="EMBL" id="VSRR010000433">
    <property type="protein sequence ID" value="MPC15519.1"/>
    <property type="molecule type" value="Genomic_DNA"/>
</dbReference>
<keyword evidence="3" id="KW-1185">Reference proteome</keyword>
<gene>
    <name evidence="2" type="ORF">E2C01_008312</name>
</gene>
<feature type="region of interest" description="Disordered" evidence="1">
    <location>
        <begin position="164"/>
        <end position="198"/>
    </location>
</feature>
<organism evidence="2 3">
    <name type="scientific">Portunus trituberculatus</name>
    <name type="common">Swimming crab</name>
    <name type="synonym">Neptunus trituberculatus</name>
    <dbReference type="NCBI Taxonomy" id="210409"/>
    <lineage>
        <taxon>Eukaryota</taxon>
        <taxon>Metazoa</taxon>
        <taxon>Ecdysozoa</taxon>
        <taxon>Arthropoda</taxon>
        <taxon>Crustacea</taxon>
        <taxon>Multicrustacea</taxon>
        <taxon>Malacostraca</taxon>
        <taxon>Eumalacostraca</taxon>
        <taxon>Eucarida</taxon>
        <taxon>Decapoda</taxon>
        <taxon>Pleocyemata</taxon>
        <taxon>Brachyura</taxon>
        <taxon>Eubrachyura</taxon>
        <taxon>Portunoidea</taxon>
        <taxon>Portunidae</taxon>
        <taxon>Portuninae</taxon>
        <taxon>Portunus</taxon>
    </lineage>
</organism>
<evidence type="ECO:0000256" key="1">
    <source>
        <dbReference type="SAM" id="MobiDB-lite"/>
    </source>
</evidence>
<proteinExistence type="predicted"/>
<name>A0A5B7D1F8_PORTR</name>
<reference evidence="2 3" key="1">
    <citation type="submission" date="2019-05" db="EMBL/GenBank/DDBJ databases">
        <title>Another draft genome of Portunus trituberculatus and its Hox gene families provides insights of decapod evolution.</title>
        <authorList>
            <person name="Jeong J.-H."/>
            <person name="Song I."/>
            <person name="Kim S."/>
            <person name="Choi T."/>
            <person name="Kim D."/>
            <person name="Ryu S."/>
            <person name="Kim W."/>
        </authorList>
    </citation>
    <scope>NUCLEOTIDE SEQUENCE [LARGE SCALE GENOMIC DNA]</scope>
    <source>
        <tissue evidence="2">Muscle</tissue>
    </source>
</reference>